<evidence type="ECO:0000313" key="2">
    <source>
        <dbReference type="EMBL" id="KAJ6027419.1"/>
    </source>
</evidence>
<protein>
    <submittedName>
        <fullName evidence="2">Uncharacterized protein</fullName>
    </submittedName>
</protein>
<accession>A0AAD6N3J8</accession>
<feature type="compositionally biased region" description="Basic and acidic residues" evidence="1">
    <location>
        <begin position="30"/>
        <end position="39"/>
    </location>
</feature>
<gene>
    <name evidence="2" type="ORF">N7460_012236</name>
</gene>
<dbReference type="EMBL" id="JAQJZL010000015">
    <property type="protein sequence ID" value="KAJ6027419.1"/>
    <property type="molecule type" value="Genomic_DNA"/>
</dbReference>
<comment type="caution">
    <text evidence="2">The sequence shown here is derived from an EMBL/GenBank/DDBJ whole genome shotgun (WGS) entry which is preliminary data.</text>
</comment>
<sequence length="470" mass="53796">MDPKRLDDPSDTALSEEQGQRPFRNTKARQVSEERRQADLLEEIEEKGDLSGSQRKKLDKLRKELRDDASNTVDPQSKPRYAGSTGENEDGKVQKPSQEPGSDHLSASVGKSTVPKDNKWKDQAAKTAPDASSAMGEGCVAEAYCRSKSFGGIRLINRYGPHGQSRYEFGPSKRPSKRPSEPHEIEEIKGLRLISSKDRTILDIQKGGQWQYSFHNIEKVVNIATLNPSRKWKPRGKKATRVFPTVLLKIQWCGIEKEHEEEFLQQGQGWIFRGKVTKRIKRNQKVLLDEWGRAKAKEQDLSYQGWLKKNGIANKDSEELHTTFYPDTDWANSPIRSKKNRSNSAQNNSNSTYPVSGSEKIESLGDGHKSTEKPRNKRRRSESEEETTDRIKKPRSDPTPSEKSAEKYIHWNEYVSDLKTHYKLTEQMCEENPKAYMETLDSIIQGWDDYRQNMLNQGYKVRPGGERPES</sequence>
<organism evidence="2 3">
    <name type="scientific">Penicillium canescens</name>
    <dbReference type="NCBI Taxonomy" id="5083"/>
    <lineage>
        <taxon>Eukaryota</taxon>
        <taxon>Fungi</taxon>
        <taxon>Dikarya</taxon>
        <taxon>Ascomycota</taxon>
        <taxon>Pezizomycotina</taxon>
        <taxon>Eurotiomycetes</taxon>
        <taxon>Eurotiomycetidae</taxon>
        <taxon>Eurotiales</taxon>
        <taxon>Aspergillaceae</taxon>
        <taxon>Penicillium</taxon>
    </lineage>
</organism>
<evidence type="ECO:0000256" key="1">
    <source>
        <dbReference type="SAM" id="MobiDB-lite"/>
    </source>
</evidence>
<feature type="compositionally biased region" description="Basic and acidic residues" evidence="1">
    <location>
        <begin position="114"/>
        <end position="124"/>
    </location>
</feature>
<keyword evidence="3" id="KW-1185">Reference proteome</keyword>
<reference evidence="2" key="1">
    <citation type="journal article" date="2023" name="IMA Fungus">
        <title>Comparative genomic study of the Penicillium genus elucidates a diverse pangenome and 15 lateral gene transfer events.</title>
        <authorList>
            <person name="Petersen C."/>
            <person name="Sorensen T."/>
            <person name="Nielsen M.R."/>
            <person name="Sondergaard T.E."/>
            <person name="Sorensen J.L."/>
            <person name="Fitzpatrick D.A."/>
            <person name="Frisvad J.C."/>
            <person name="Nielsen K.L."/>
        </authorList>
    </citation>
    <scope>NUCLEOTIDE SEQUENCE</scope>
    <source>
        <strain evidence="2">IBT 15450</strain>
    </source>
</reference>
<dbReference type="AlphaFoldDB" id="A0AAD6N3J8"/>
<feature type="region of interest" description="Disordered" evidence="1">
    <location>
        <begin position="324"/>
        <end position="407"/>
    </location>
</feature>
<feature type="compositionally biased region" description="Low complexity" evidence="1">
    <location>
        <begin position="342"/>
        <end position="351"/>
    </location>
</feature>
<feature type="region of interest" description="Disordered" evidence="1">
    <location>
        <begin position="1"/>
        <end position="136"/>
    </location>
</feature>
<proteinExistence type="predicted"/>
<feature type="compositionally biased region" description="Basic and acidic residues" evidence="1">
    <location>
        <begin position="359"/>
        <end position="374"/>
    </location>
</feature>
<reference evidence="2" key="2">
    <citation type="submission" date="2023-01" db="EMBL/GenBank/DDBJ databases">
        <authorList>
            <person name="Petersen C."/>
        </authorList>
    </citation>
    <scope>NUCLEOTIDE SEQUENCE</scope>
    <source>
        <strain evidence="2">IBT 15450</strain>
    </source>
</reference>
<dbReference type="Proteomes" id="UP001219568">
    <property type="component" value="Unassembled WGS sequence"/>
</dbReference>
<name>A0AAD6N3J8_PENCN</name>
<evidence type="ECO:0000313" key="3">
    <source>
        <dbReference type="Proteomes" id="UP001219568"/>
    </source>
</evidence>
<feature type="region of interest" description="Disordered" evidence="1">
    <location>
        <begin position="161"/>
        <end position="183"/>
    </location>
</feature>